<dbReference type="PANTHER" id="PTHR45994:SF1">
    <property type="entry name" value="FI21225P1"/>
    <property type="match status" value="1"/>
</dbReference>
<dbReference type="SUPFAM" id="SSF48371">
    <property type="entry name" value="ARM repeat"/>
    <property type="match status" value="2"/>
</dbReference>
<dbReference type="EMBL" id="JAFIQS010000001">
    <property type="protein sequence ID" value="KAG5173687.1"/>
    <property type="molecule type" value="Genomic_DNA"/>
</dbReference>
<dbReference type="InterPro" id="IPR016024">
    <property type="entry name" value="ARM-type_fold"/>
</dbReference>
<accession>A0A8H8CP80</accession>
<organism evidence="4">
    <name type="scientific">Psilocybe cubensis</name>
    <name type="common">Psychedelic mushroom</name>
    <name type="synonym">Stropharia cubensis</name>
    <dbReference type="NCBI Taxonomy" id="181762"/>
    <lineage>
        <taxon>Eukaryota</taxon>
        <taxon>Fungi</taxon>
        <taxon>Dikarya</taxon>
        <taxon>Basidiomycota</taxon>
        <taxon>Agaricomycotina</taxon>
        <taxon>Agaricomycetes</taxon>
        <taxon>Agaricomycetidae</taxon>
        <taxon>Agaricales</taxon>
        <taxon>Agaricineae</taxon>
        <taxon>Strophariaceae</taxon>
        <taxon>Psilocybe</taxon>
    </lineage>
</organism>
<dbReference type="Gene3D" id="1.25.10.10">
    <property type="entry name" value="Leucine-rich Repeat Variant"/>
    <property type="match status" value="1"/>
</dbReference>
<reference evidence="4" key="1">
    <citation type="submission" date="2021-02" db="EMBL/GenBank/DDBJ databases">
        <title>Psilocybe cubensis genome.</title>
        <authorList>
            <person name="Mckernan K.J."/>
            <person name="Crawford S."/>
            <person name="Trippe A."/>
            <person name="Kane L.T."/>
            <person name="Mclaughlin S."/>
        </authorList>
    </citation>
    <scope>NUCLEOTIDE SEQUENCE [LARGE SCALE GENOMIC DNA]</scope>
    <source>
        <strain evidence="4">MGC-MH-2018</strain>
    </source>
</reference>
<sequence length="691" mass="74741">MAENTDDQRLNDILRKIQAGSNYKLLPQEIACLTSAFLSSRSDASNVRPKAYVVLSALCQEARKTKEKGKEKENDVSTKTLTKIFAPTVLNYLGETDEASLMTGICFLTALFQVEPLAASSLFSEDGLVENMMDAVDLSPSALLCQDVAHLLGQACGHKSCRTIITPQIVRWLEFKSQQTSDPVLQSAASVALIKYKKGSATDNSEAGAIEVRDSQTDDLARKLVDVVVTQDATSCTDAVEGLAYVSTDPAVKESLSQNFTFLKKLFTLIPSSKNKQKLISEQNATQIFGVILIICNIISFRPRISEEQKQVEKLKRMTKAGKELSEAAETASLLDNDDHVKKRIRLLIEAGVLPVFSSAIAATDSAGVRLNVGKCLLSIVEEKENRGKVLQAGGAKVLHSIIKQVLSSNPDIARQNQPNLTPADLEAIQALAKLAITSSPVQVFGPNVGMIYDAIRPLSCLLQNSGSNLLQQFEAIMALTNLSSHSPEVASRIAAANGLLNKVELLLLEEHTLIRRASTELICNLIAGSDEAFQRYTGDSPNSVNKIHILLALSDENDLPTRMAASGALATVTMTPTACNALLALQFEKHRFLSLMTQLIDPSVLKKDGNEEDEAPLATDPGLVHRGIVCIHNVFKSINDTQTREKIQKEAADSGLLQAIGNLIKGQGVVKDQVILHQAAEALQALIGSK</sequence>
<evidence type="ECO:0000313" key="4">
    <source>
        <dbReference type="EMBL" id="KAG5173687.1"/>
    </source>
</evidence>
<comment type="subcellular location">
    <subcellularLocation>
        <location evidence="1">Cytoplasm</location>
    </subcellularLocation>
</comment>
<name>A0A8H8CP80_PSICU</name>
<dbReference type="InterPro" id="IPR024660">
    <property type="entry name" value="UCS_central_dom"/>
</dbReference>
<dbReference type="GO" id="GO:0005737">
    <property type="term" value="C:cytoplasm"/>
    <property type="evidence" value="ECO:0007669"/>
    <property type="project" value="UniProtKB-SubCell"/>
</dbReference>
<evidence type="ECO:0000256" key="2">
    <source>
        <dbReference type="ARBA" id="ARBA00022490"/>
    </source>
</evidence>
<proteinExistence type="predicted"/>
<dbReference type="Pfam" id="PF11701">
    <property type="entry name" value="UNC45-central"/>
    <property type="match status" value="1"/>
</dbReference>
<feature type="domain" description="UNC-45/Cro1/She4 central" evidence="3">
    <location>
        <begin position="42"/>
        <end position="195"/>
    </location>
</feature>
<dbReference type="OrthoDB" id="199930at2759"/>
<dbReference type="InterPro" id="IPR011989">
    <property type="entry name" value="ARM-like"/>
</dbReference>
<evidence type="ECO:0000256" key="1">
    <source>
        <dbReference type="ARBA" id="ARBA00004496"/>
    </source>
</evidence>
<protein>
    <recommendedName>
        <fullName evidence="3">UNC-45/Cro1/She4 central domain-containing protein</fullName>
    </recommendedName>
</protein>
<dbReference type="AlphaFoldDB" id="A0A8H8CP80"/>
<comment type="caution">
    <text evidence="4">The sequence shown here is derived from an EMBL/GenBank/DDBJ whole genome shotgun (WGS) entry which is preliminary data.</text>
</comment>
<dbReference type="PANTHER" id="PTHR45994">
    <property type="entry name" value="FI21225P1"/>
    <property type="match status" value="1"/>
</dbReference>
<keyword evidence="2" id="KW-0963">Cytoplasm</keyword>
<evidence type="ECO:0000259" key="3">
    <source>
        <dbReference type="Pfam" id="PF11701"/>
    </source>
</evidence>
<dbReference type="GO" id="GO:0051879">
    <property type="term" value="F:Hsp90 protein binding"/>
    <property type="evidence" value="ECO:0007669"/>
    <property type="project" value="TreeGrafter"/>
</dbReference>
<gene>
    <name evidence="4" type="ORF">JR316_000344</name>
</gene>